<dbReference type="GO" id="GO:0042254">
    <property type="term" value="P:ribosome biogenesis"/>
    <property type="evidence" value="ECO:0007669"/>
    <property type="project" value="TreeGrafter"/>
</dbReference>
<name>A0A453HQE6_AEGTS</name>
<organism evidence="1 2">
    <name type="scientific">Aegilops tauschii subsp. strangulata</name>
    <name type="common">Goatgrass</name>
    <dbReference type="NCBI Taxonomy" id="200361"/>
    <lineage>
        <taxon>Eukaryota</taxon>
        <taxon>Viridiplantae</taxon>
        <taxon>Streptophyta</taxon>
        <taxon>Embryophyta</taxon>
        <taxon>Tracheophyta</taxon>
        <taxon>Spermatophyta</taxon>
        <taxon>Magnoliopsida</taxon>
        <taxon>Liliopsida</taxon>
        <taxon>Poales</taxon>
        <taxon>Poaceae</taxon>
        <taxon>BOP clade</taxon>
        <taxon>Pooideae</taxon>
        <taxon>Triticodae</taxon>
        <taxon>Triticeae</taxon>
        <taxon>Triticinae</taxon>
        <taxon>Aegilops</taxon>
    </lineage>
</organism>
<evidence type="ECO:0000313" key="1">
    <source>
        <dbReference type="EnsemblPlants" id="AET4Gv20269900.16"/>
    </source>
</evidence>
<dbReference type="PANTHER" id="PTHR45903:SF1">
    <property type="entry name" value="GLUTAMATE-RICH WD REPEAT-CONTAINING PROTEIN 1"/>
    <property type="match status" value="1"/>
</dbReference>
<reference evidence="1" key="5">
    <citation type="journal article" date="2021" name="G3 (Bethesda)">
        <title>Aegilops tauschii genome assembly Aet v5.0 features greater sequence contiguity and improved annotation.</title>
        <authorList>
            <person name="Wang L."/>
            <person name="Zhu T."/>
            <person name="Rodriguez J.C."/>
            <person name="Deal K.R."/>
            <person name="Dubcovsky J."/>
            <person name="McGuire P.E."/>
            <person name="Lux T."/>
            <person name="Spannagl M."/>
            <person name="Mayer K.F.X."/>
            <person name="Baldrich P."/>
            <person name="Meyers B.C."/>
            <person name="Huo N."/>
            <person name="Gu Y.Q."/>
            <person name="Zhou H."/>
            <person name="Devos K.M."/>
            <person name="Bennetzen J.L."/>
            <person name="Unver T."/>
            <person name="Budak H."/>
            <person name="Gulick P.J."/>
            <person name="Galiba G."/>
            <person name="Kalapos B."/>
            <person name="Nelson D.R."/>
            <person name="Li P."/>
            <person name="You F.M."/>
            <person name="Luo M.C."/>
            <person name="Dvorak J."/>
        </authorList>
    </citation>
    <scope>NUCLEOTIDE SEQUENCE [LARGE SCALE GENOMIC DNA]</scope>
    <source>
        <strain evidence="1">cv. AL8/78</strain>
    </source>
</reference>
<dbReference type="PANTHER" id="PTHR45903">
    <property type="entry name" value="GLUTAMATE-RICH WD REPEAT-CONTAINING PROTEIN 1"/>
    <property type="match status" value="1"/>
</dbReference>
<sequence length="51" mass="5396">QGQKDLKELHWHPQIPGMIVSTAADGFNVLMPSNIDTTIAGADKPTLAPLG</sequence>
<reference evidence="2" key="1">
    <citation type="journal article" date="2014" name="Science">
        <title>Ancient hybridizations among the ancestral genomes of bread wheat.</title>
        <authorList>
            <consortium name="International Wheat Genome Sequencing Consortium,"/>
            <person name="Marcussen T."/>
            <person name="Sandve S.R."/>
            <person name="Heier L."/>
            <person name="Spannagl M."/>
            <person name="Pfeifer M."/>
            <person name="Jakobsen K.S."/>
            <person name="Wulff B.B."/>
            <person name="Steuernagel B."/>
            <person name="Mayer K.F."/>
            <person name="Olsen O.A."/>
        </authorList>
    </citation>
    <scope>NUCLEOTIDE SEQUENCE [LARGE SCALE GENOMIC DNA]</scope>
    <source>
        <strain evidence="2">cv. AL8/78</strain>
    </source>
</reference>
<reference evidence="2" key="2">
    <citation type="journal article" date="2017" name="Nat. Plants">
        <title>The Aegilops tauschii genome reveals multiple impacts of transposons.</title>
        <authorList>
            <person name="Zhao G."/>
            <person name="Zou C."/>
            <person name="Li K."/>
            <person name="Wang K."/>
            <person name="Li T."/>
            <person name="Gao L."/>
            <person name="Zhang X."/>
            <person name="Wang H."/>
            <person name="Yang Z."/>
            <person name="Liu X."/>
            <person name="Jiang W."/>
            <person name="Mao L."/>
            <person name="Kong X."/>
            <person name="Jiao Y."/>
            <person name="Jia J."/>
        </authorList>
    </citation>
    <scope>NUCLEOTIDE SEQUENCE [LARGE SCALE GENOMIC DNA]</scope>
    <source>
        <strain evidence="2">cv. AL8/78</strain>
    </source>
</reference>
<accession>A0A453HQE6</accession>
<dbReference type="InterPro" id="IPR051972">
    <property type="entry name" value="Glutamate-rich_WD_repeat"/>
</dbReference>
<reference evidence="1" key="3">
    <citation type="journal article" date="2017" name="Nature">
        <title>Genome sequence of the progenitor of the wheat D genome Aegilops tauschii.</title>
        <authorList>
            <person name="Luo M.C."/>
            <person name="Gu Y.Q."/>
            <person name="Puiu D."/>
            <person name="Wang H."/>
            <person name="Twardziok S.O."/>
            <person name="Deal K.R."/>
            <person name="Huo N."/>
            <person name="Zhu T."/>
            <person name="Wang L."/>
            <person name="Wang Y."/>
            <person name="McGuire P.E."/>
            <person name="Liu S."/>
            <person name="Long H."/>
            <person name="Ramasamy R.K."/>
            <person name="Rodriguez J.C."/>
            <person name="Van S.L."/>
            <person name="Yuan L."/>
            <person name="Wang Z."/>
            <person name="Xia Z."/>
            <person name="Xiao L."/>
            <person name="Anderson O.D."/>
            <person name="Ouyang S."/>
            <person name="Liang Y."/>
            <person name="Zimin A.V."/>
            <person name="Pertea G."/>
            <person name="Qi P."/>
            <person name="Bennetzen J.L."/>
            <person name="Dai X."/>
            <person name="Dawson M.W."/>
            <person name="Muller H.G."/>
            <person name="Kugler K."/>
            <person name="Rivarola-Duarte L."/>
            <person name="Spannagl M."/>
            <person name="Mayer K.F.X."/>
            <person name="Lu F.H."/>
            <person name="Bevan M.W."/>
            <person name="Leroy P."/>
            <person name="Li P."/>
            <person name="You F.M."/>
            <person name="Sun Q."/>
            <person name="Liu Z."/>
            <person name="Lyons E."/>
            <person name="Wicker T."/>
            <person name="Salzberg S.L."/>
            <person name="Devos K.M."/>
            <person name="Dvorak J."/>
        </authorList>
    </citation>
    <scope>NUCLEOTIDE SEQUENCE [LARGE SCALE GENOMIC DNA]</scope>
    <source>
        <strain evidence="1">cv. AL8/78</strain>
    </source>
</reference>
<proteinExistence type="predicted"/>
<dbReference type="Gramene" id="AET4Gv20269900.16">
    <property type="protein sequence ID" value="AET4Gv20269900.16"/>
    <property type="gene ID" value="AET4Gv20269900"/>
</dbReference>
<dbReference type="AlphaFoldDB" id="A0A453HQE6"/>
<dbReference type="Proteomes" id="UP000015105">
    <property type="component" value="Chromosome 4D"/>
</dbReference>
<reference evidence="1" key="4">
    <citation type="submission" date="2019-03" db="UniProtKB">
        <authorList>
            <consortium name="EnsemblPlants"/>
        </authorList>
    </citation>
    <scope>IDENTIFICATION</scope>
</reference>
<evidence type="ECO:0000313" key="2">
    <source>
        <dbReference type="Proteomes" id="UP000015105"/>
    </source>
</evidence>
<dbReference type="GO" id="GO:0005730">
    <property type="term" value="C:nucleolus"/>
    <property type="evidence" value="ECO:0007669"/>
    <property type="project" value="TreeGrafter"/>
</dbReference>
<dbReference type="EnsemblPlants" id="AET4Gv20269900.16">
    <property type="protein sequence ID" value="AET4Gv20269900.16"/>
    <property type="gene ID" value="AET4Gv20269900"/>
</dbReference>
<keyword evidence="2" id="KW-1185">Reference proteome</keyword>
<protein>
    <submittedName>
        <fullName evidence="1">Uncharacterized protein</fullName>
    </submittedName>
</protein>